<reference evidence="2" key="2">
    <citation type="journal article" date="2021" name="PeerJ">
        <title>Extensive microbial diversity within the chicken gut microbiome revealed by metagenomics and culture.</title>
        <authorList>
            <person name="Gilroy R."/>
            <person name="Ravi A."/>
            <person name="Getino M."/>
            <person name="Pursley I."/>
            <person name="Horton D.L."/>
            <person name="Alikhan N.F."/>
            <person name="Baker D."/>
            <person name="Gharbi K."/>
            <person name="Hall N."/>
            <person name="Watson M."/>
            <person name="Adriaenssens E.M."/>
            <person name="Foster-Nyarko E."/>
            <person name="Jarju S."/>
            <person name="Secka A."/>
            <person name="Antonio M."/>
            <person name="Oren A."/>
            <person name="Chaudhuri R.R."/>
            <person name="La Ragione R."/>
            <person name="Hildebrand F."/>
            <person name="Pallen M.J."/>
        </authorList>
    </citation>
    <scope>NUCLEOTIDE SEQUENCE</scope>
    <source>
        <strain evidence="2">CHK154-7741</strain>
    </source>
</reference>
<dbReference type="NCBIfam" id="TIGR00254">
    <property type="entry name" value="GGDEF"/>
    <property type="match status" value="1"/>
</dbReference>
<dbReference type="InterPro" id="IPR029787">
    <property type="entry name" value="Nucleotide_cyclase"/>
</dbReference>
<dbReference type="GO" id="GO:1902201">
    <property type="term" value="P:negative regulation of bacterial-type flagellum-dependent cell motility"/>
    <property type="evidence" value="ECO:0007669"/>
    <property type="project" value="TreeGrafter"/>
</dbReference>
<dbReference type="Proteomes" id="UP000886748">
    <property type="component" value="Unassembled WGS sequence"/>
</dbReference>
<sequence length="493" mass="56346">MADMTEVSNFDELNFLWEISDILAGVNDAALLLDGLKTIFEKYLSVNNFQIFIKDESTSTLRDFVKDWIIIEKNQQQELVENIFNKLKSSYNKGFILNNKLLKYDKKLSTTFCDTLKQDKNLLYFPVFNEKKLIGVIEINFDTFSQNIEKTQFLTSLRIAVSQIATVIVNKILNKHLCVHIKFQNVMKSIAKLIETQFELDYILPIIGELIDRFVSEHLIYIFIKNANNKYKLFWPLDCQDEKVLSLLPKLTDKKANVISKDGKTGLFAIRNEDKTIGVIAASSNIDKLSKTDIDYLCQLSAQASVTTQRANAYAQVLKFATLDALTGLNNRRQFEVRLKQEVANARRNKKPLCCIMLDIDYFKHVNDTWGHSAGDCVLKNVAKIVAHELREYDIASRYGGEEFCILLPDTKIKEAAFVAQRLRKAVETADINISDDQVLGTDFLNVTISVGVSEFDMSFETPEKLHQSADIALYEAKKRGRNRVVIFDESFS</sequence>
<dbReference type="SUPFAM" id="SSF55073">
    <property type="entry name" value="Nucleotide cyclase"/>
    <property type="match status" value="1"/>
</dbReference>
<dbReference type="PANTHER" id="PTHR45138:SF9">
    <property type="entry name" value="DIGUANYLATE CYCLASE DGCM-RELATED"/>
    <property type="match status" value="1"/>
</dbReference>
<dbReference type="Pfam" id="PF00990">
    <property type="entry name" value="GGDEF"/>
    <property type="match status" value="1"/>
</dbReference>
<dbReference type="EMBL" id="DVOD01000019">
    <property type="protein sequence ID" value="HIU92019.1"/>
    <property type="molecule type" value="Genomic_DNA"/>
</dbReference>
<dbReference type="InterPro" id="IPR050469">
    <property type="entry name" value="Diguanylate_Cyclase"/>
</dbReference>
<dbReference type="Gene3D" id="3.30.70.270">
    <property type="match status" value="1"/>
</dbReference>
<evidence type="ECO:0000313" key="2">
    <source>
        <dbReference type="EMBL" id="HIU92019.1"/>
    </source>
</evidence>
<evidence type="ECO:0000313" key="3">
    <source>
        <dbReference type="Proteomes" id="UP000886748"/>
    </source>
</evidence>
<gene>
    <name evidence="2" type="ORF">IAD26_02670</name>
</gene>
<name>A0A9D1SR18_9CLOT</name>
<proteinExistence type="predicted"/>
<dbReference type="SMART" id="SM00267">
    <property type="entry name" value="GGDEF"/>
    <property type="match status" value="1"/>
</dbReference>
<evidence type="ECO:0000259" key="1">
    <source>
        <dbReference type="PROSITE" id="PS50887"/>
    </source>
</evidence>
<dbReference type="GO" id="GO:0052621">
    <property type="term" value="F:diguanylate cyclase activity"/>
    <property type="evidence" value="ECO:0007669"/>
    <property type="project" value="TreeGrafter"/>
</dbReference>
<dbReference type="CDD" id="cd01949">
    <property type="entry name" value="GGDEF"/>
    <property type="match status" value="1"/>
</dbReference>
<dbReference type="InterPro" id="IPR000160">
    <property type="entry name" value="GGDEF_dom"/>
</dbReference>
<dbReference type="PANTHER" id="PTHR45138">
    <property type="entry name" value="REGULATORY COMPONENTS OF SENSORY TRANSDUCTION SYSTEM"/>
    <property type="match status" value="1"/>
</dbReference>
<dbReference type="PROSITE" id="PS50887">
    <property type="entry name" value="GGDEF"/>
    <property type="match status" value="1"/>
</dbReference>
<dbReference type="AlphaFoldDB" id="A0A9D1SR18"/>
<feature type="domain" description="GGDEF" evidence="1">
    <location>
        <begin position="351"/>
        <end position="490"/>
    </location>
</feature>
<reference evidence="2" key="1">
    <citation type="submission" date="2020-10" db="EMBL/GenBank/DDBJ databases">
        <authorList>
            <person name="Gilroy R."/>
        </authorList>
    </citation>
    <scope>NUCLEOTIDE SEQUENCE</scope>
    <source>
        <strain evidence="2">CHK154-7741</strain>
    </source>
</reference>
<dbReference type="InterPro" id="IPR043128">
    <property type="entry name" value="Rev_trsase/Diguanyl_cyclase"/>
</dbReference>
<organism evidence="2 3">
    <name type="scientific">Candidatus Limenecus avicola</name>
    <dbReference type="NCBI Taxonomy" id="2840847"/>
    <lineage>
        <taxon>Bacteria</taxon>
        <taxon>Bacillati</taxon>
        <taxon>Bacillota</taxon>
        <taxon>Clostridia</taxon>
        <taxon>Eubacteriales</taxon>
        <taxon>Clostridiaceae</taxon>
        <taxon>Clostridiaceae incertae sedis</taxon>
        <taxon>Candidatus Limenecus</taxon>
    </lineage>
</organism>
<protein>
    <submittedName>
        <fullName evidence="2">GGDEF domain-containing protein</fullName>
    </submittedName>
</protein>
<dbReference type="GO" id="GO:0043709">
    <property type="term" value="P:cell adhesion involved in single-species biofilm formation"/>
    <property type="evidence" value="ECO:0007669"/>
    <property type="project" value="TreeGrafter"/>
</dbReference>
<comment type="caution">
    <text evidence="2">The sequence shown here is derived from an EMBL/GenBank/DDBJ whole genome shotgun (WGS) entry which is preliminary data.</text>
</comment>
<dbReference type="GO" id="GO:0005886">
    <property type="term" value="C:plasma membrane"/>
    <property type="evidence" value="ECO:0007669"/>
    <property type="project" value="TreeGrafter"/>
</dbReference>
<accession>A0A9D1SR18</accession>
<dbReference type="FunFam" id="3.30.70.270:FF:000001">
    <property type="entry name" value="Diguanylate cyclase domain protein"/>
    <property type="match status" value="1"/>
</dbReference>